<keyword evidence="6" id="KW-0560">Oxidoreductase</keyword>
<keyword evidence="5 10" id="KW-0223">Dioxygenase</keyword>
<evidence type="ECO:0000313" key="11">
    <source>
        <dbReference type="Proteomes" id="UP000294558"/>
    </source>
</evidence>
<evidence type="ECO:0000256" key="2">
    <source>
        <dbReference type="ARBA" id="ARBA00001961"/>
    </source>
</evidence>
<dbReference type="InterPro" id="IPR050411">
    <property type="entry name" value="AlphaKG_dependent_hydroxylases"/>
</dbReference>
<dbReference type="FunFam" id="3.60.130.10:FF:000001">
    <property type="entry name" value="Trimethyllysine dioxygenase, mitochondrial"/>
    <property type="match status" value="1"/>
</dbReference>
<evidence type="ECO:0000259" key="9">
    <source>
        <dbReference type="Pfam" id="PF02668"/>
    </source>
</evidence>
<dbReference type="PANTHER" id="PTHR10696:SF51">
    <property type="entry name" value="TRIMETHYLLYSINE DIOXYGENASE, MITOCHONDRIAL"/>
    <property type="match status" value="1"/>
</dbReference>
<proteinExistence type="inferred from homology"/>
<dbReference type="CDD" id="cd00250">
    <property type="entry name" value="CAS_like"/>
    <property type="match status" value="1"/>
</dbReference>
<feature type="compositionally biased region" description="Low complexity" evidence="8">
    <location>
        <begin position="377"/>
        <end position="391"/>
    </location>
</feature>
<comment type="cofactor">
    <cofactor evidence="2">
        <name>L-ascorbate</name>
        <dbReference type="ChEBI" id="CHEBI:38290"/>
    </cofactor>
</comment>
<keyword evidence="4" id="KW-0479">Metal-binding</keyword>
<evidence type="ECO:0000256" key="6">
    <source>
        <dbReference type="ARBA" id="ARBA00023002"/>
    </source>
</evidence>
<dbReference type="Pfam" id="PF02668">
    <property type="entry name" value="TauD"/>
    <property type="match status" value="1"/>
</dbReference>
<dbReference type="Proteomes" id="UP000294558">
    <property type="component" value="Unassembled WGS sequence"/>
</dbReference>
<dbReference type="Gene3D" id="3.60.130.10">
    <property type="entry name" value="Clavaminate synthase-like"/>
    <property type="match status" value="1"/>
</dbReference>
<dbReference type="InterPro" id="IPR038492">
    <property type="entry name" value="GBBH-like_N_sf"/>
</dbReference>
<evidence type="ECO:0000256" key="7">
    <source>
        <dbReference type="ARBA" id="ARBA00023004"/>
    </source>
</evidence>
<dbReference type="NCBIfam" id="TIGR02410">
    <property type="entry name" value="carnitine_TMLD"/>
    <property type="match status" value="1"/>
</dbReference>
<evidence type="ECO:0000256" key="5">
    <source>
        <dbReference type="ARBA" id="ARBA00022964"/>
    </source>
</evidence>
<dbReference type="GO" id="GO:0045329">
    <property type="term" value="P:carnitine biosynthetic process"/>
    <property type="evidence" value="ECO:0007669"/>
    <property type="project" value="InterPro"/>
</dbReference>
<comment type="caution">
    <text evidence="10">The sequence shown here is derived from an EMBL/GenBank/DDBJ whole genome shotgun (WGS) entry which is preliminary data.</text>
</comment>
<sequence>MIRQFDIGQIDGGDRLTIEWDDGAVLIAPWIWVREHSHDPDTFHPVTQQRQVFTGGLDPDLRPVDLSIDDDRLVVTWANDDAPSVLPLSFVRDHAAAVPLPDEPVLWDVATIAEQWPSVPHDVVMADDDGVRRWLDLVARYGFCMVTGTPATVDATRSLMERIGYIRETIFGGFWEFRPDLSKADTAYTNIELLPHTDGTYSHDAPGLQILQCLHHDGDGGASTMVDGFRIADELRRNAPEHYETLSTVEVPGQYIGDGAHLVAQRPVFRHDRGGRLVQVSFNNADRAPFLLPPDEMDRFYAALRAFEALANDDRLRWERHNPPGEAMLFDNWRMLHGRTAFTGHRHLCGGYVNREDYESRRRVLGSGVAGNGDGVDAGSDVAGNGDGVDVSGDHPTR</sequence>
<gene>
    <name evidence="10" type="ORF">BDK89_3644</name>
</gene>
<evidence type="ECO:0000256" key="4">
    <source>
        <dbReference type="ARBA" id="ARBA00022723"/>
    </source>
</evidence>
<protein>
    <submittedName>
        <fullName evidence="10">Trimethyllysine dioxygenase</fullName>
    </submittedName>
</protein>
<evidence type="ECO:0000313" key="10">
    <source>
        <dbReference type="EMBL" id="TDT18030.1"/>
    </source>
</evidence>
<dbReference type="EMBL" id="SOAU01000001">
    <property type="protein sequence ID" value="TDT18030.1"/>
    <property type="molecule type" value="Genomic_DNA"/>
</dbReference>
<organism evidence="10 11">
    <name type="scientific">Ilumatobacter fluminis</name>
    <dbReference type="NCBI Taxonomy" id="467091"/>
    <lineage>
        <taxon>Bacteria</taxon>
        <taxon>Bacillati</taxon>
        <taxon>Actinomycetota</taxon>
        <taxon>Acidimicrobiia</taxon>
        <taxon>Acidimicrobiales</taxon>
        <taxon>Ilumatobacteraceae</taxon>
        <taxon>Ilumatobacter</taxon>
    </lineage>
</organism>
<dbReference type="SUPFAM" id="SSF51197">
    <property type="entry name" value="Clavaminate synthase-like"/>
    <property type="match status" value="1"/>
</dbReference>
<dbReference type="PANTHER" id="PTHR10696">
    <property type="entry name" value="GAMMA-BUTYROBETAINE HYDROXYLASE-RELATED"/>
    <property type="match status" value="1"/>
</dbReference>
<feature type="region of interest" description="Disordered" evidence="8">
    <location>
        <begin position="369"/>
        <end position="398"/>
    </location>
</feature>
<dbReference type="InterPro" id="IPR003819">
    <property type="entry name" value="TauD/TfdA-like"/>
</dbReference>
<dbReference type="GO" id="GO:0050353">
    <property type="term" value="F:trimethyllysine dioxygenase activity"/>
    <property type="evidence" value="ECO:0007669"/>
    <property type="project" value="InterPro"/>
</dbReference>
<feature type="domain" description="TauD/TfdA-like" evidence="9">
    <location>
        <begin position="124"/>
        <end position="352"/>
    </location>
</feature>
<dbReference type="RefSeq" id="WP_166657673.1">
    <property type="nucleotide sequence ID" value="NZ_SOAU01000001.1"/>
</dbReference>
<accession>A0A4R7I441</accession>
<keyword evidence="7" id="KW-0408">Iron</keyword>
<comment type="cofactor">
    <cofactor evidence="1">
        <name>Fe(2+)</name>
        <dbReference type="ChEBI" id="CHEBI:29033"/>
    </cofactor>
</comment>
<evidence type="ECO:0000256" key="1">
    <source>
        <dbReference type="ARBA" id="ARBA00001954"/>
    </source>
</evidence>
<dbReference type="GO" id="GO:0005506">
    <property type="term" value="F:iron ion binding"/>
    <property type="evidence" value="ECO:0007669"/>
    <property type="project" value="InterPro"/>
</dbReference>
<comment type="similarity">
    <text evidence="3">Belongs to the gamma-BBH/TMLD family.</text>
</comment>
<name>A0A4R7I441_9ACTN</name>
<dbReference type="Gene3D" id="3.30.2020.30">
    <property type="match status" value="1"/>
</dbReference>
<dbReference type="AlphaFoldDB" id="A0A4R7I441"/>
<dbReference type="InterPro" id="IPR042098">
    <property type="entry name" value="TauD-like_sf"/>
</dbReference>
<reference evidence="10 11" key="1">
    <citation type="submission" date="2019-03" db="EMBL/GenBank/DDBJ databases">
        <title>Sequencing the genomes of 1000 actinobacteria strains.</title>
        <authorList>
            <person name="Klenk H.-P."/>
        </authorList>
    </citation>
    <scope>NUCLEOTIDE SEQUENCE [LARGE SCALE GENOMIC DNA]</scope>
    <source>
        <strain evidence="10 11">DSM 18936</strain>
    </source>
</reference>
<dbReference type="InterPro" id="IPR012776">
    <property type="entry name" value="Trimethyllysine_dOase"/>
</dbReference>
<keyword evidence="11" id="KW-1185">Reference proteome</keyword>
<evidence type="ECO:0000256" key="3">
    <source>
        <dbReference type="ARBA" id="ARBA00008654"/>
    </source>
</evidence>
<evidence type="ECO:0000256" key="8">
    <source>
        <dbReference type="SAM" id="MobiDB-lite"/>
    </source>
</evidence>